<dbReference type="GO" id="GO:0006412">
    <property type="term" value="P:translation"/>
    <property type="evidence" value="ECO:0007669"/>
    <property type="project" value="InterPro"/>
</dbReference>
<dbReference type="Pfam" id="PF07686">
    <property type="entry name" value="V-set"/>
    <property type="match status" value="1"/>
</dbReference>
<evidence type="ECO:0000259" key="14">
    <source>
        <dbReference type="PROSITE" id="PS50835"/>
    </source>
</evidence>
<dbReference type="SMART" id="SM00406">
    <property type="entry name" value="IGv"/>
    <property type="match status" value="1"/>
</dbReference>
<keyword evidence="5" id="KW-1064">Adaptive immunity</keyword>
<gene>
    <name evidence="15" type="ORF">TREES_T100007192</name>
</gene>
<comment type="subcellular location">
    <subcellularLocation>
        <location evidence="1">Cell membrane</location>
    </subcellularLocation>
</comment>
<dbReference type="SMART" id="SM00409">
    <property type="entry name" value="IG"/>
    <property type="match status" value="1"/>
</dbReference>
<evidence type="ECO:0000313" key="15">
    <source>
        <dbReference type="EMBL" id="ELW69221.1"/>
    </source>
</evidence>
<dbReference type="InterPro" id="IPR003599">
    <property type="entry name" value="Ig_sub"/>
</dbReference>
<evidence type="ECO:0000256" key="13">
    <source>
        <dbReference type="RuleBase" id="RU000668"/>
    </source>
</evidence>
<comment type="subunit">
    <text evidence="12">Component of the small ribosomal subunit. Mature ribosomes consist of a small (40S) and a large (60S) subunit. The 40S subunit contains about 33 different proteins and 1 molecule of RNA (18S). The 60S subunit contains about 49 different proteins and 3 molecules of RNA (28S, 5.8S and 5S). Identified in a IGF2BP1-dependent mRNP granule complex containing untranslated mRNAs. Binds with high affinity to IPO4. Interacts with DDIT3. Part of the small subunit (SSU) processome, composed of more than 70 proteins and the RNA chaperone small nucleolar RNA (snoRNA) U3.</text>
</comment>
<comment type="subunit">
    <text evidence="10">Alpha-beta TR is a heterodimer composed of an alpha and beta chain; disulfide-linked. The alpha-beta TR is associated with the transmembrane signaling CD3 coreceptor proteins to form the TR-CD3 (TcR or TCR). The assembly of alpha-beta TR heterodimers with CD3 occurs in the endoplasmic reticulum where a single alpha-beta TR heterodimer associates with one CD3D-CD3E heterodimer, one CD3G-CD3E heterodimer and one CD247 homodimer forming a stable octameric structure. CD3D-CD3E and CD3G-CD3E heterodimers preferentially associate with TR alpha and TR beta chains, respectively. The association of the CD247 homodimer is the last step of TcR assembly in the endoplasmic reticulum and is required for transport to the cell surface.</text>
</comment>
<sequence>MKALAMFNIRNIGKTLVTRNQGTKIVSDGLKGRVFEVSLTDLQEDKVAFRKFKLITEDVQGKNCLTNFHGMDLTHDKKCSMFNKWQTILKHMSMSRLPMGICFVPSVLSLPKNTSDEKDLLCPASAGSPNPKKMMEIMTREEQTNDLKEVVNKLILDSIGKDIEKACQSIYLLHDVFVRKKIRKDEVPATKELHLMVTEGVRAQMKVEQSPQVLILQEGRNSFLTCNYSSTMTGMQWFQQSPGGRLISLFYIASGTKHNGRLKCTVNTKERYSQLHISDAQPEDSASYFCAVETQCFAATCCLCTK</sequence>
<dbReference type="InterPro" id="IPR018281">
    <property type="entry name" value="Ribosomal_eS1_CS"/>
</dbReference>
<dbReference type="InterPro" id="IPR013783">
    <property type="entry name" value="Ig-like_fold"/>
</dbReference>
<keyword evidence="16" id="KW-1185">Reference proteome</keyword>
<proteinExistence type="inferred from homology"/>
<dbReference type="AlphaFoldDB" id="L9L2D6"/>
<keyword evidence="6" id="KW-0472">Membrane</keyword>
<evidence type="ECO:0000256" key="5">
    <source>
        <dbReference type="ARBA" id="ARBA00023130"/>
    </source>
</evidence>
<dbReference type="Proteomes" id="UP000011518">
    <property type="component" value="Unassembled WGS sequence"/>
</dbReference>
<dbReference type="InParanoid" id="L9L2D6"/>
<dbReference type="SMART" id="SM01397">
    <property type="entry name" value="Ribosomal_S3Ae"/>
    <property type="match status" value="1"/>
</dbReference>
<evidence type="ECO:0000256" key="12">
    <source>
        <dbReference type="ARBA" id="ARBA00046758"/>
    </source>
</evidence>
<evidence type="ECO:0000313" key="16">
    <source>
        <dbReference type="Proteomes" id="UP000011518"/>
    </source>
</evidence>
<keyword evidence="2" id="KW-1003">Cell membrane</keyword>
<accession>L9L2D6</accession>
<keyword evidence="9 13" id="KW-0687">Ribonucleoprotein</keyword>
<keyword evidence="3" id="KW-0732">Signal</keyword>
<evidence type="ECO:0000256" key="6">
    <source>
        <dbReference type="ARBA" id="ARBA00023136"/>
    </source>
</evidence>
<dbReference type="Gene3D" id="2.60.40.10">
    <property type="entry name" value="Immunoglobulins"/>
    <property type="match status" value="1"/>
</dbReference>
<evidence type="ECO:0000256" key="8">
    <source>
        <dbReference type="ARBA" id="ARBA00023180"/>
    </source>
</evidence>
<dbReference type="PROSITE" id="PS50835">
    <property type="entry name" value="IG_LIKE"/>
    <property type="match status" value="1"/>
</dbReference>
<keyword evidence="7" id="KW-1015">Disulfide bond</keyword>
<keyword evidence="11" id="KW-0391">Immunity</keyword>
<dbReference type="EMBL" id="KB320541">
    <property type="protein sequence ID" value="ELW69221.1"/>
    <property type="molecule type" value="Genomic_DNA"/>
</dbReference>
<dbReference type="GO" id="GO:0042101">
    <property type="term" value="C:T cell receptor complex"/>
    <property type="evidence" value="ECO:0007669"/>
    <property type="project" value="UniProtKB-KW"/>
</dbReference>
<reference evidence="16" key="2">
    <citation type="journal article" date="2013" name="Nat. Commun.">
        <title>Genome of the Chinese tree shrew.</title>
        <authorList>
            <person name="Fan Y."/>
            <person name="Huang Z.Y."/>
            <person name="Cao C.C."/>
            <person name="Chen C.S."/>
            <person name="Chen Y.X."/>
            <person name="Fan D.D."/>
            <person name="He J."/>
            <person name="Hou H.L."/>
            <person name="Hu L."/>
            <person name="Hu X.T."/>
            <person name="Jiang X.T."/>
            <person name="Lai R."/>
            <person name="Lang Y.S."/>
            <person name="Liang B."/>
            <person name="Liao S.G."/>
            <person name="Mu D."/>
            <person name="Ma Y.Y."/>
            <person name="Niu Y.Y."/>
            <person name="Sun X.Q."/>
            <person name="Xia J.Q."/>
            <person name="Xiao J."/>
            <person name="Xiong Z.Q."/>
            <person name="Xu L."/>
            <person name="Yang L."/>
            <person name="Zhang Y."/>
            <person name="Zhao W."/>
            <person name="Zhao X.D."/>
            <person name="Zheng Y.T."/>
            <person name="Zhou J.M."/>
            <person name="Zhu Y.B."/>
            <person name="Zhang G.J."/>
            <person name="Wang J."/>
            <person name="Yao Y.G."/>
        </authorList>
    </citation>
    <scope>NUCLEOTIDE SEQUENCE [LARGE SCALE GENOMIC DNA]</scope>
</reference>
<dbReference type="InterPro" id="IPR036179">
    <property type="entry name" value="Ig-like_dom_sf"/>
</dbReference>
<evidence type="ECO:0000256" key="7">
    <source>
        <dbReference type="ARBA" id="ARBA00023157"/>
    </source>
</evidence>
<keyword evidence="8" id="KW-0325">Glycoprotein</keyword>
<evidence type="ECO:0000256" key="1">
    <source>
        <dbReference type="ARBA" id="ARBA00004236"/>
    </source>
</evidence>
<protein>
    <submittedName>
        <fullName evidence="15">40S ribosomal protein S3a</fullName>
    </submittedName>
</protein>
<dbReference type="GO" id="GO:0002250">
    <property type="term" value="P:adaptive immune response"/>
    <property type="evidence" value="ECO:0007669"/>
    <property type="project" value="UniProtKB-KW"/>
</dbReference>
<evidence type="ECO:0000256" key="4">
    <source>
        <dbReference type="ARBA" id="ARBA00022980"/>
    </source>
</evidence>
<dbReference type="InterPro" id="IPR013106">
    <property type="entry name" value="Ig_V-set"/>
</dbReference>
<keyword evidence="11" id="KW-1279">T cell receptor</keyword>
<dbReference type="STRING" id="246437.L9L2D6"/>
<dbReference type="SUPFAM" id="SSF48726">
    <property type="entry name" value="Immunoglobulin"/>
    <property type="match status" value="1"/>
</dbReference>
<dbReference type="PANTHER" id="PTHR19339:SF8">
    <property type="entry name" value="IG-LIKE DOMAIN-CONTAINING PROTEIN"/>
    <property type="match status" value="1"/>
</dbReference>
<evidence type="ECO:0000256" key="11">
    <source>
        <dbReference type="ARBA" id="ARBA00043266"/>
    </source>
</evidence>
<feature type="domain" description="Ig-like" evidence="14">
    <location>
        <begin position="188"/>
        <end position="306"/>
    </location>
</feature>
<dbReference type="InterPro" id="IPR051896">
    <property type="entry name" value="TCR_alpha_variable"/>
</dbReference>
<evidence type="ECO:0000256" key="10">
    <source>
        <dbReference type="ARBA" id="ARBA00038651"/>
    </source>
</evidence>
<evidence type="ECO:0000256" key="2">
    <source>
        <dbReference type="ARBA" id="ARBA00022475"/>
    </source>
</evidence>
<reference evidence="16" key="1">
    <citation type="submission" date="2012-07" db="EMBL/GenBank/DDBJ databases">
        <title>Genome of the Chinese tree shrew, a rising model animal genetically related to primates.</title>
        <authorList>
            <person name="Zhang G."/>
            <person name="Fan Y."/>
            <person name="Yao Y."/>
            <person name="Huang Z."/>
        </authorList>
    </citation>
    <scope>NUCLEOTIDE SEQUENCE [LARGE SCALE GENOMIC DNA]</scope>
</reference>
<dbReference type="GO" id="GO:0005840">
    <property type="term" value="C:ribosome"/>
    <property type="evidence" value="ECO:0007669"/>
    <property type="project" value="UniProtKB-KW"/>
</dbReference>
<dbReference type="GO" id="GO:1990904">
    <property type="term" value="C:ribonucleoprotein complex"/>
    <property type="evidence" value="ECO:0007669"/>
    <property type="project" value="UniProtKB-KW"/>
</dbReference>
<dbReference type="GO" id="GO:0003735">
    <property type="term" value="F:structural constituent of ribosome"/>
    <property type="evidence" value="ECO:0007669"/>
    <property type="project" value="InterPro"/>
</dbReference>
<comment type="similarity">
    <text evidence="13">Belongs to the eukaryotic ribosomal protein eS1 family.</text>
</comment>
<dbReference type="InterPro" id="IPR007110">
    <property type="entry name" value="Ig-like_dom"/>
</dbReference>
<evidence type="ECO:0000256" key="9">
    <source>
        <dbReference type="ARBA" id="ARBA00023274"/>
    </source>
</evidence>
<dbReference type="PROSITE" id="PS01191">
    <property type="entry name" value="RIBOSOMAL_S3AE"/>
    <property type="match status" value="1"/>
</dbReference>
<dbReference type="InterPro" id="IPR001593">
    <property type="entry name" value="Ribosomal_eS1"/>
</dbReference>
<organism evidence="15 16">
    <name type="scientific">Tupaia chinensis</name>
    <name type="common">Chinese tree shrew</name>
    <name type="synonym">Tupaia belangeri chinensis</name>
    <dbReference type="NCBI Taxonomy" id="246437"/>
    <lineage>
        <taxon>Eukaryota</taxon>
        <taxon>Metazoa</taxon>
        <taxon>Chordata</taxon>
        <taxon>Craniata</taxon>
        <taxon>Vertebrata</taxon>
        <taxon>Euteleostomi</taxon>
        <taxon>Mammalia</taxon>
        <taxon>Eutheria</taxon>
        <taxon>Euarchontoglires</taxon>
        <taxon>Scandentia</taxon>
        <taxon>Tupaiidae</taxon>
        <taxon>Tupaia</taxon>
    </lineage>
</organism>
<dbReference type="PANTHER" id="PTHR19339">
    <property type="entry name" value="T CELL RECEPTOR ALPHA VARIABLE 39"/>
    <property type="match status" value="1"/>
</dbReference>
<evidence type="ECO:0000256" key="3">
    <source>
        <dbReference type="ARBA" id="ARBA00022729"/>
    </source>
</evidence>
<dbReference type="Pfam" id="PF01015">
    <property type="entry name" value="Ribosomal_S3Ae"/>
    <property type="match status" value="1"/>
</dbReference>
<name>L9L2D6_TUPCH</name>
<keyword evidence="4 13" id="KW-0689">Ribosomal protein</keyword>